<dbReference type="Proteomes" id="UP001497623">
    <property type="component" value="Unassembled WGS sequence"/>
</dbReference>
<dbReference type="AlphaFoldDB" id="A0AAV2RA46"/>
<comment type="caution">
    <text evidence="2">The sequence shown here is derived from an EMBL/GenBank/DDBJ whole genome shotgun (WGS) entry which is preliminary data.</text>
</comment>
<evidence type="ECO:0000256" key="1">
    <source>
        <dbReference type="SAM" id="MobiDB-lite"/>
    </source>
</evidence>
<dbReference type="Gene3D" id="1.10.220.160">
    <property type="match status" value="1"/>
</dbReference>
<feature type="non-terminal residue" evidence="2">
    <location>
        <position position="261"/>
    </location>
</feature>
<sequence length="261" mass="29078">MSDEDKELNVIQDHLKSLVSSNPQWGVSNGHRQEEHHNEDNTADGSPSETCADMLPPIAIELTNNMGRQVVAARDITAGELLLLETPLLRIMPQQGDTVVCVSCLGSLGNEFPSCSGCGAPRCQSPCTGDDATTDPHTEEECQMLSHYGFKEKLTVEEKLSMIRTFNALLTPLRVLKEIATNPQKAELLWAFEDNVEKRKQIPNGLEKEYKVAKLIQEQLQLDIETNKLLRISGIYESNSFEVPLSDNQKHRGCAIFSTVW</sequence>
<evidence type="ECO:0000313" key="2">
    <source>
        <dbReference type="EMBL" id="CAL4121236.1"/>
    </source>
</evidence>
<reference evidence="2 3" key="1">
    <citation type="submission" date="2024-05" db="EMBL/GenBank/DDBJ databases">
        <authorList>
            <person name="Wallberg A."/>
        </authorList>
    </citation>
    <scope>NUCLEOTIDE SEQUENCE [LARGE SCALE GENOMIC DNA]</scope>
</reference>
<proteinExistence type="predicted"/>
<gene>
    <name evidence="2" type="ORF">MNOR_LOCUS22407</name>
</gene>
<keyword evidence="3" id="KW-1185">Reference proteome</keyword>
<feature type="compositionally biased region" description="Basic and acidic residues" evidence="1">
    <location>
        <begin position="31"/>
        <end position="40"/>
    </location>
</feature>
<evidence type="ECO:0000313" key="3">
    <source>
        <dbReference type="Proteomes" id="UP001497623"/>
    </source>
</evidence>
<dbReference type="EMBL" id="CAXKWB010018834">
    <property type="protein sequence ID" value="CAL4121236.1"/>
    <property type="molecule type" value="Genomic_DNA"/>
</dbReference>
<dbReference type="PANTHER" id="PTHR46455:SF5">
    <property type="entry name" value="SET AND MYND DOMAIN CONTAINING, ARTHROPOD-SPECIFIC, MEMBER 4, ISOFORM A"/>
    <property type="match status" value="1"/>
</dbReference>
<dbReference type="Gene3D" id="6.10.140.2220">
    <property type="match status" value="1"/>
</dbReference>
<dbReference type="InterPro" id="IPR046341">
    <property type="entry name" value="SET_dom_sf"/>
</dbReference>
<dbReference type="SUPFAM" id="SSF82199">
    <property type="entry name" value="SET domain"/>
    <property type="match status" value="1"/>
</dbReference>
<organism evidence="2 3">
    <name type="scientific">Meganyctiphanes norvegica</name>
    <name type="common">Northern krill</name>
    <name type="synonym">Thysanopoda norvegica</name>
    <dbReference type="NCBI Taxonomy" id="48144"/>
    <lineage>
        <taxon>Eukaryota</taxon>
        <taxon>Metazoa</taxon>
        <taxon>Ecdysozoa</taxon>
        <taxon>Arthropoda</taxon>
        <taxon>Crustacea</taxon>
        <taxon>Multicrustacea</taxon>
        <taxon>Malacostraca</taxon>
        <taxon>Eumalacostraca</taxon>
        <taxon>Eucarida</taxon>
        <taxon>Euphausiacea</taxon>
        <taxon>Euphausiidae</taxon>
        <taxon>Meganyctiphanes</taxon>
    </lineage>
</organism>
<dbReference type="InterPro" id="IPR053010">
    <property type="entry name" value="SET_SmydA-8"/>
</dbReference>
<feature type="region of interest" description="Disordered" evidence="1">
    <location>
        <begin position="19"/>
        <end position="52"/>
    </location>
</feature>
<name>A0AAV2RA46_MEGNR</name>
<dbReference type="Gene3D" id="2.170.270.10">
    <property type="entry name" value="SET domain"/>
    <property type="match status" value="1"/>
</dbReference>
<dbReference type="PANTHER" id="PTHR46455">
    <property type="entry name" value="SET AND MYND DOMAIN CONTAINING, ARTHROPOD-SPECIFIC, MEMBER 4, ISOFORM A"/>
    <property type="match status" value="1"/>
</dbReference>
<accession>A0AAV2RA46</accession>
<protein>
    <submittedName>
        <fullName evidence="2">Uncharacterized protein</fullName>
    </submittedName>
</protein>